<dbReference type="Pfam" id="PF12456">
    <property type="entry name" value="hSac2"/>
    <property type="match status" value="1"/>
</dbReference>
<organism evidence="4 5">
    <name type="scientific">Pomacea canaliculata</name>
    <name type="common">Golden apple snail</name>
    <dbReference type="NCBI Taxonomy" id="400727"/>
    <lineage>
        <taxon>Eukaryota</taxon>
        <taxon>Metazoa</taxon>
        <taxon>Spiralia</taxon>
        <taxon>Lophotrochozoa</taxon>
        <taxon>Mollusca</taxon>
        <taxon>Gastropoda</taxon>
        <taxon>Caenogastropoda</taxon>
        <taxon>Architaenioglossa</taxon>
        <taxon>Ampullarioidea</taxon>
        <taxon>Ampullariidae</taxon>
        <taxon>Pomacea</taxon>
    </lineage>
</organism>
<dbReference type="GO" id="GO:0005737">
    <property type="term" value="C:cytoplasm"/>
    <property type="evidence" value="ECO:0007669"/>
    <property type="project" value="TreeGrafter"/>
</dbReference>
<keyword evidence="5" id="KW-1185">Reference proteome</keyword>
<dbReference type="InterPro" id="IPR022158">
    <property type="entry name" value="Inositol_phosphatase"/>
</dbReference>
<dbReference type="PANTHER" id="PTHR31108:SF1">
    <property type="entry name" value="HSAC2 DOMAIN-CONTAINING PROTEIN"/>
    <property type="match status" value="1"/>
</dbReference>
<dbReference type="PROSITE" id="PS51791">
    <property type="entry name" value="HSAC2"/>
    <property type="match status" value="1"/>
</dbReference>
<evidence type="ECO:0000313" key="5">
    <source>
        <dbReference type="Proteomes" id="UP000245119"/>
    </source>
</evidence>
<dbReference type="AlphaFoldDB" id="A0A2T7PT99"/>
<evidence type="ECO:0000256" key="1">
    <source>
        <dbReference type="ARBA" id="ARBA00009163"/>
    </source>
</evidence>
<proteinExistence type="inferred from homology"/>
<dbReference type="InterPro" id="IPR034753">
    <property type="entry name" value="hSac2"/>
</dbReference>
<dbReference type="OMA" id="WNPWSSN"/>
<evidence type="ECO:0000259" key="3">
    <source>
        <dbReference type="PROSITE" id="PS51791"/>
    </source>
</evidence>
<evidence type="ECO:0000313" key="4">
    <source>
        <dbReference type="EMBL" id="PVD36644.1"/>
    </source>
</evidence>
<dbReference type="EMBL" id="PZQS01000002">
    <property type="protein sequence ID" value="PVD36644.1"/>
    <property type="molecule type" value="Genomic_DNA"/>
</dbReference>
<comment type="caution">
    <text evidence="4">The sequence shown here is derived from an EMBL/GenBank/DDBJ whole genome shotgun (WGS) entry which is preliminary data.</text>
</comment>
<comment type="similarity">
    <text evidence="1">Belongs to the TPRG1 family.</text>
</comment>
<dbReference type="Proteomes" id="UP000245119">
    <property type="component" value="Linkage Group LG2"/>
</dbReference>
<feature type="region of interest" description="Disordered" evidence="2">
    <location>
        <begin position="1"/>
        <end position="31"/>
    </location>
</feature>
<dbReference type="OrthoDB" id="10012704at2759"/>
<reference evidence="4 5" key="1">
    <citation type="submission" date="2018-04" db="EMBL/GenBank/DDBJ databases">
        <title>The genome of golden apple snail Pomacea canaliculata provides insight into stress tolerance and invasive adaptation.</title>
        <authorList>
            <person name="Liu C."/>
            <person name="Liu B."/>
            <person name="Ren Y."/>
            <person name="Zhang Y."/>
            <person name="Wang H."/>
            <person name="Li S."/>
            <person name="Jiang F."/>
            <person name="Yin L."/>
            <person name="Zhang G."/>
            <person name="Qian W."/>
            <person name="Fan W."/>
        </authorList>
    </citation>
    <scope>NUCLEOTIDE SEQUENCE [LARGE SCALE GENOMIC DNA]</scope>
    <source>
        <strain evidence="4">SZHN2017</strain>
        <tissue evidence="4">Muscle</tissue>
    </source>
</reference>
<dbReference type="STRING" id="400727.A0A2T7PT99"/>
<feature type="domain" description="HSac2" evidence="3">
    <location>
        <begin position="96"/>
        <end position="250"/>
    </location>
</feature>
<accession>A0A2T7PT99</accession>
<evidence type="ECO:0000256" key="2">
    <source>
        <dbReference type="SAM" id="MobiDB-lite"/>
    </source>
</evidence>
<name>A0A2T7PT99_POMCA</name>
<dbReference type="PANTHER" id="PTHR31108">
    <property type="entry name" value="TUMOR PROTEIN P63-REGULATED GENE 1-LIKE PROTEIN"/>
    <property type="match status" value="1"/>
</dbReference>
<gene>
    <name evidence="4" type="ORF">C0Q70_03630</name>
</gene>
<dbReference type="InterPro" id="IPR040242">
    <property type="entry name" value="TPRG1-like"/>
</dbReference>
<protein>
    <recommendedName>
        <fullName evidence="3">HSac2 domain-containing protein</fullName>
    </recommendedName>
</protein>
<sequence>MADVQQEEAAGTDRTVPTLDDDKQPQEGEFEGATLHIESETHNVQGVPEVEIVEPRLSRNRPGSVIGRQSIRSTTSRTSMKPGVVKNDASANSFFSYKENSFQTAVDKISTIIKPELDGELLGAWLLTEIDHWDFEREKIILLTANSMFVVKFNFITQTLHEYRRIMLHIIESIHAGDFKYPNYSIMPDRQHGGVQIRWNQSDGLSFGQKWNPWCSDIPWITLAHHPIIYNPKENETATFNVDEFFESLLQATSKVYEVRRPNEKVTVLEGPIEIECYASLPSMVFNQSGLGFFRDRNGMCF</sequence>